<feature type="transmembrane region" description="Helical" evidence="5">
    <location>
        <begin position="367"/>
        <end position="390"/>
    </location>
</feature>
<dbReference type="GO" id="GO:0022857">
    <property type="term" value="F:transmembrane transporter activity"/>
    <property type="evidence" value="ECO:0007669"/>
    <property type="project" value="InterPro"/>
</dbReference>
<feature type="transmembrane region" description="Helical" evidence="5">
    <location>
        <begin position="334"/>
        <end position="355"/>
    </location>
</feature>
<keyword evidence="8" id="KW-1185">Reference proteome</keyword>
<evidence type="ECO:0000256" key="5">
    <source>
        <dbReference type="SAM" id="Phobius"/>
    </source>
</evidence>
<dbReference type="EMBL" id="FNQV01000006">
    <property type="protein sequence ID" value="SEA24890.1"/>
    <property type="molecule type" value="Genomic_DNA"/>
</dbReference>
<dbReference type="InterPro" id="IPR051788">
    <property type="entry name" value="MFS_Transporter"/>
</dbReference>
<feature type="transmembrane region" description="Helical" evidence="5">
    <location>
        <begin position="15"/>
        <end position="35"/>
    </location>
</feature>
<feature type="transmembrane region" description="Helical" evidence="5">
    <location>
        <begin position="246"/>
        <end position="267"/>
    </location>
</feature>
<feature type="domain" description="Major facilitator superfamily (MFS) profile" evidence="6">
    <location>
        <begin position="9"/>
        <end position="394"/>
    </location>
</feature>
<name>A0A1H3ZMH2_9ACTO</name>
<accession>A0A1H3ZMH2</accession>
<dbReference type="InterPro" id="IPR020846">
    <property type="entry name" value="MFS_dom"/>
</dbReference>
<keyword evidence="4 5" id="KW-0472">Membrane</keyword>
<sequence length="395" mass="40546">MTVTSTPLALRRARLGVNLMFLTNGAIFANILPRYPMVKDQLGVDAATFGLLVACFPAGAMIAGLAAARVIRRFSSAHTAVFGTYIVAAALMLAAFAIDVSPWLFAAAMFLGGSADAIVDIGQNAHGMRVQRGYGRSIINSFHAAWSAGAVIGGLMGSGATALELPLTWHLVISGIVFSLAVAVAGRLALPGPDTLDDDEEHRAKTSRAPLGRVALILAALSVVALSGTFVEDAGSTWSALFMRDIAGAAPSIAGLAYVSMVGAQFIGRLTGDSFVDRYGARTVAYAGAVMIGAGFLTMLLAPSQITTIGAFALAGFGCATLVPAAFDAADRIPGLPVGTGLTIIGWLMRLAFLAGPPVVGLITDHFGLRVGLSIVPIGAVALIVAARVLPTKVR</sequence>
<organism evidence="7 8">
    <name type="scientific">Bowdeniella nasicola</name>
    <dbReference type="NCBI Taxonomy" id="208480"/>
    <lineage>
        <taxon>Bacteria</taxon>
        <taxon>Bacillati</taxon>
        <taxon>Actinomycetota</taxon>
        <taxon>Actinomycetes</taxon>
        <taxon>Actinomycetales</taxon>
        <taxon>Actinomycetaceae</taxon>
        <taxon>Bowdeniella</taxon>
    </lineage>
</organism>
<dbReference type="Gene3D" id="1.20.1250.20">
    <property type="entry name" value="MFS general substrate transporter like domains"/>
    <property type="match status" value="2"/>
</dbReference>
<feature type="transmembrane region" description="Helical" evidence="5">
    <location>
        <begin position="211"/>
        <end position="231"/>
    </location>
</feature>
<keyword evidence="2 5" id="KW-0812">Transmembrane</keyword>
<dbReference type="Pfam" id="PF07690">
    <property type="entry name" value="MFS_1"/>
    <property type="match status" value="1"/>
</dbReference>
<dbReference type="InterPro" id="IPR011701">
    <property type="entry name" value="MFS"/>
</dbReference>
<feature type="transmembrane region" description="Helical" evidence="5">
    <location>
        <begin position="143"/>
        <end position="163"/>
    </location>
</feature>
<evidence type="ECO:0000256" key="2">
    <source>
        <dbReference type="ARBA" id="ARBA00022692"/>
    </source>
</evidence>
<feature type="transmembrane region" description="Helical" evidence="5">
    <location>
        <begin position="80"/>
        <end position="98"/>
    </location>
</feature>
<feature type="transmembrane region" description="Helical" evidence="5">
    <location>
        <begin position="279"/>
        <end position="302"/>
    </location>
</feature>
<dbReference type="Proteomes" id="UP000199288">
    <property type="component" value="Unassembled WGS sequence"/>
</dbReference>
<reference evidence="8" key="1">
    <citation type="submission" date="2016-10" db="EMBL/GenBank/DDBJ databases">
        <authorList>
            <person name="Varghese N."/>
            <person name="Submissions S."/>
        </authorList>
    </citation>
    <scope>NUCLEOTIDE SEQUENCE [LARGE SCALE GENOMIC DNA]</scope>
    <source>
        <strain evidence="8">KPR-1</strain>
    </source>
</reference>
<evidence type="ECO:0000256" key="4">
    <source>
        <dbReference type="ARBA" id="ARBA00023136"/>
    </source>
</evidence>
<evidence type="ECO:0000256" key="1">
    <source>
        <dbReference type="ARBA" id="ARBA00004651"/>
    </source>
</evidence>
<dbReference type="GO" id="GO:0005886">
    <property type="term" value="C:plasma membrane"/>
    <property type="evidence" value="ECO:0007669"/>
    <property type="project" value="UniProtKB-SubCell"/>
</dbReference>
<dbReference type="InterPro" id="IPR036259">
    <property type="entry name" value="MFS_trans_sf"/>
</dbReference>
<keyword evidence="3 5" id="KW-1133">Transmembrane helix</keyword>
<dbReference type="AlphaFoldDB" id="A0A1H3ZMH2"/>
<feature type="transmembrane region" description="Helical" evidence="5">
    <location>
        <begin position="104"/>
        <end position="122"/>
    </location>
</feature>
<dbReference type="PANTHER" id="PTHR23514:SF13">
    <property type="entry name" value="INNER MEMBRANE PROTEIN YBJJ"/>
    <property type="match status" value="1"/>
</dbReference>
<dbReference type="PROSITE" id="PS50850">
    <property type="entry name" value="MFS"/>
    <property type="match status" value="1"/>
</dbReference>
<protein>
    <submittedName>
        <fullName evidence="7">Predicted arabinose efflux permease, MFS family</fullName>
    </submittedName>
</protein>
<evidence type="ECO:0000259" key="6">
    <source>
        <dbReference type="PROSITE" id="PS50850"/>
    </source>
</evidence>
<evidence type="ECO:0000256" key="3">
    <source>
        <dbReference type="ARBA" id="ARBA00022989"/>
    </source>
</evidence>
<dbReference type="PANTHER" id="PTHR23514">
    <property type="entry name" value="BYPASS OF STOP CODON PROTEIN 6"/>
    <property type="match status" value="1"/>
</dbReference>
<feature type="transmembrane region" description="Helical" evidence="5">
    <location>
        <begin position="47"/>
        <end position="68"/>
    </location>
</feature>
<comment type="subcellular location">
    <subcellularLocation>
        <location evidence="1">Cell membrane</location>
        <topology evidence="1">Multi-pass membrane protein</topology>
    </subcellularLocation>
</comment>
<feature type="transmembrane region" description="Helical" evidence="5">
    <location>
        <begin position="308"/>
        <end position="327"/>
    </location>
</feature>
<evidence type="ECO:0000313" key="7">
    <source>
        <dbReference type="EMBL" id="SEA24890.1"/>
    </source>
</evidence>
<dbReference type="SUPFAM" id="SSF103473">
    <property type="entry name" value="MFS general substrate transporter"/>
    <property type="match status" value="1"/>
</dbReference>
<feature type="transmembrane region" description="Helical" evidence="5">
    <location>
        <begin position="169"/>
        <end position="190"/>
    </location>
</feature>
<proteinExistence type="predicted"/>
<evidence type="ECO:0000313" key="8">
    <source>
        <dbReference type="Proteomes" id="UP000199288"/>
    </source>
</evidence>
<dbReference type="RefSeq" id="WP_222842395.1">
    <property type="nucleotide sequence ID" value="NZ_FNQV01000006.1"/>
</dbReference>
<dbReference type="CDD" id="cd17393">
    <property type="entry name" value="MFS_MosC_like"/>
    <property type="match status" value="1"/>
</dbReference>
<gene>
    <name evidence="7" type="ORF">SAMN02910418_01208</name>
</gene>